<dbReference type="OrthoDB" id="15808at2759"/>
<evidence type="ECO:0000256" key="9">
    <source>
        <dbReference type="ARBA" id="ARBA00030268"/>
    </source>
</evidence>
<evidence type="ECO:0000313" key="13">
    <source>
        <dbReference type="EMBL" id="KXT17007.1"/>
    </source>
</evidence>
<dbReference type="SUPFAM" id="SSF52374">
    <property type="entry name" value="Nucleotidylyl transferase"/>
    <property type="match status" value="1"/>
</dbReference>
<gene>
    <name evidence="13" type="ORF">AC579_7415</name>
</gene>
<organism evidence="13 14">
    <name type="scientific">Pseudocercospora musae</name>
    <dbReference type="NCBI Taxonomy" id="113226"/>
    <lineage>
        <taxon>Eukaryota</taxon>
        <taxon>Fungi</taxon>
        <taxon>Dikarya</taxon>
        <taxon>Ascomycota</taxon>
        <taxon>Pezizomycotina</taxon>
        <taxon>Dothideomycetes</taxon>
        <taxon>Dothideomycetidae</taxon>
        <taxon>Mycosphaerellales</taxon>
        <taxon>Mycosphaerellaceae</taxon>
        <taxon>Pseudocercospora</taxon>
    </lineage>
</organism>
<reference evidence="13 14" key="1">
    <citation type="submission" date="2015-07" db="EMBL/GenBank/DDBJ databases">
        <title>Comparative genomics of the Sigatoka disease complex on banana suggests a link between parallel evolutionary changes in Pseudocercospora fijiensis and Pseudocercospora eumusae and increased virulence on the banana host.</title>
        <authorList>
            <person name="Chang T.-C."/>
            <person name="Salvucci A."/>
            <person name="Crous P.W."/>
            <person name="Stergiopoulos I."/>
        </authorList>
    </citation>
    <scope>NUCLEOTIDE SEQUENCE [LARGE SCALE GENOMIC DNA]</scope>
    <source>
        <strain evidence="13 14">CBS 116634</strain>
    </source>
</reference>
<dbReference type="InterPro" id="IPR014729">
    <property type="entry name" value="Rossmann-like_a/b/a_fold"/>
</dbReference>
<dbReference type="STRING" id="113226.A0A139IQE0"/>
<sequence>MLPRIRHLGCISNVTKCLKPTPRVSVRRCLSTKSEPLKVIFSGIQPTGVPHLGNYLGALQQWVKLQNNASGNTKLIYSLVDLHAITIRQDPSQLRQWKKESLAILLAIGLDPARSIIFHQSDVPAHAELMWILSCQASTGYLGRMTQWKDKTSAEKGGSERLKLGLFSYPVLQAADVLVHQTTHVPVGHDQAQHLEFAREVAIGFNHVYGAGILTPPETIISPARRVMSLSQPTSKMSKSNQNPKSRILLTDSQKVIRGKIKSALTDSVEGISYDPENRPGVTNLIDIMFFSSRGETAASPQDLAKDMEGMHLKGLKERTADAVEKLIAPVRERYAEIIEDEKLLDEVAESGAEKARANALQTIDKVRRAIGFA</sequence>
<dbReference type="InterPro" id="IPR002305">
    <property type="entry name" value="aa-tRNA-synth_Ic"/>
</dbReference>
<dbReference type="CDD" id="cd00806">
    <property type="entry name" value="TrpRS_core"/>
    <property type="match status" value="1"/>
</dbReference>
<dbReference type="GO" id="GO:0004830">
    <property type="term" value="F:tryptophan-tRNA ligase activity"/>
    <property type="evidence" value="ECO:0007669"/>
    <property type="project" value="UniProtKB-EC"/>
</dbReference>
<comment type="similarity">
    <text evidence="2 12">Belongs to the class-I aminoacyl-tRNA synthetase family.</text>
</comment>
<dbReference type="PRINTS" id="PR01039">
    <property type="entry name" value="TRNASYNTHTRP"/>
</dbReference>
<evidence type="ECO:0000256" key="4">
    <source>
        <dbReference type="ARBA" id="ARBA00022598"/>
    </source>
</evidence>
<dbReference type="PROSITE" id="PS00178">
    <property type="entry name" value="AA_TRNA_LIGASE_I"/>
    <property type="match status" value="1"/>
</dbReference>
<evidence type="ECO:0000256" key="8">
    <source>
        <dbReference type="ARBA" id="ARBA00023146"/>
    </source>
</evidence>
<dbReference type="InterPro" id="IPR002306">
    <property type="entry name" value="Trp-tRNA-ligase"/>
</dbReference>
<dbReference type="AlphaFoldDB" id="A0A139IQE0"/>
<keyword evidence="7 12" id="KW-0648">Protein biosynthesis</keyword>
<keyword evidence="5 12" id="KW-0547">Nucleotide-binding</keyword>
<dbReference type="GO" id="GO:0005759">
    <property type="term" value="C:mitochondrial matrix"/>
    <property type="evidence" value="ECO:0007669"/>
    <property type="project" value="UniProtKB-SubCell"/>
</dbReference>
<evidence type="ECO:0000256" key="1">
    <source>
        <dbReference type="ARBA" id="ARBA00004305"/>
    </source>
</evidence>
<keyword evidence="8 12" id="KW-0030">Aminoacyl-tRNA synthetase</keyword>
<comment type="subcellular location">
    <subcellularLocation>
        <location evidence="1">Mitochondrion matrix</location>
    </subcellularLocation>
</comment>
<dbReference type="FunFam" id="3.40.50.620:FF:000082">
    <property type="entry name" value="MSW1p Mitochondrial tryptophanyl-tRNA synthetase"/>
    <property type="match status" value="1"/>
</dbReference>
<dbReference type="InterPro" id="IPR001412">
    <property type="entry name" value="aa-tRNA-synth_I_CS"/>
</dbReference>
<dbReference type="PANTHER" id="PTHR43766:SF1">
    <property type="entry name" value="TRYPTOPHAN--TRNA LIGASE, MITOCHONDRIAL"/>
    <property type="match status" value="1"/>
</dbReference>
<dbReference type="NCBIfam" id="TIGR00233">
    <property type="entry name" value="trpS"/>
    <property type="match status" value="1"/>
</dbReference>
<proteinExistence type="inferred from homology"/>
<comment type="caution">
    <text evidence="13">The sequence shown here is derived from an EMBL/GenBank/DDBJ whole genome shotgun (WGS) entry which is preliminary data.</text>
</comment>
<dbReference type="FunFam" id="1.10.240.10:FF:000002">
    <property type="entry name" value="Tryptophan--tRNA ligase"/>
    <property type="match status" value="1"/>
</dbReference>
<evidence type="ECO:0000256" key="6">
    <source>
        <dbReference type="ARBA" id="ARBA00022840"/>
    </source>
</evidence>
<evidence type="ECO:0000256" key="2">
    <source>
        <dbReference type="ARBA" id="ARBA00005594"/>
    </source>
</evidence>
<dbReference type="Gene3D" id="3.40.50.620">
    <property type="entry name" value="HUPs"/>
    <property type="match status" value="1"/>
</dbReference>
<evidence type="ECO:0000256" key="11">
    <source>
        <dbReference type="ARBA" id="ARBA00069760"/>
    </source>
</evidence>
<comment type="catalytic activity">
    <reaction evidence="10">
        <text>tRNA(Trp) + L-tryptophan + ATP = L-tryptophyl-tRNA(Trp) + AMP + diphosphate + H(+)</text>
        <dbReference type="Rhea" id="RHEA:24080"/>
        <dbReference type="Rhea" id="RHEA-COMP:9671"/>
        <dbReference type="Rhea" id="RHEA-COMP:9705"/>
        <dbReference type="ChEBI" id="CHEBI:15378"/>
        <dbReference type="ChEBI" id="CHEBI:30616"/>
        <dbReference type="ChEBI" id="CHEBI:33019"/>
        <dbReference type="ChEBI" id="CHEBI:57912"/>
        <dbReference type="ChEBI" id="CHEBI:78442"/>
        <dbReference type="ChEBI" id="CHEBI:78535"/>
        <dbReference type="ChEBI" id="CHEBI:456215"/>
        <dbReference type="EC" id="6.1.1.2"/>
    </reaction>
</comment>
<keyword evidence="4 12" id="KW-0436">Ligase</keyword>
<evidence type="ECO:0000256" key="7">
    <source>
        <dbReference type="ARBA" id="ARBA00022917"/>
    </source>
</evidence>
<dbReference type="Pfam" id="PF00579">
    <property type="entry name" value="tRNA-synt_1b"/>
    <property type="match status" value="1"/>
</dbReference>
<dbReference type="HAMAP" id="MF_00140_B">
    <property type="entry name" value="Trp_tRNA_synth_B"/>
    <property type="match status" value="1"/>
</dbReference>
<dbReference type="InterPro" id="IPR024109">
    <property type="entry name" value="Trp-tRNA-ligase_bac-type"/>
</dbReference>
<dbReference type="Gene3D" id="1.10.240.10">
    <property type="entry name" value="Tyrosyl-Transfer RNA Synthetase"/>
    <property type="match status" value="1"/>
</dbReference>
<accession>A0A139IQE0</accession>
<evidence type="ECO:0000256" key="10">
    <source>
        <dbReference type="ARBA" id="ARBA00049929"/>
    </source>
</evidence>
<keyword evidence="14" id="KW-1185">Reference proteome</keyword>
<evidence type="ECO:0000313" key="14">
    <source>
        <dbReference type="Proteomes" id="UP000073492"/>
    </source>
</evidence>
<name>A0A139IQE0_9PEZI</name>
<dbReference type="EC" id="6.1.1.2" evidence="3"/>
<dbReference type="GO" id="GO:0005524">
    <property type="term" value="F:ATP binding"/>
    <property type="evidence" value="ECO:0007669"/>
    <property type="project" value="UniProtKB-KW"/>
</dbReference>
<evidence type="ECO:0000256" key="12">
    <source>
        <dbReference type="RuleBase" id="RU363036"/>
    </source>
</evidence>
<dbReference type="InterPro" id="IPR050203">
    <property type="entry name" value="Trp-tRNA_synthetase"/>
</dbReference>
<dbReference type="PANTHER" id="PTHR43766">
    <property type="entry name" value="TRYPTOPHAN--TRNA LIGASE, MITOCHONDRIAL"/>
    <property type="match status" value="1"/>
</dbReference>
<protein>
    <recommendedName>
        <fullName evidence="11">Tryptophan--tRNA ligase, mitochondrial</fullName>
        <ecNumber evidence="3">6.1.1.2</ecNumber>
    </recommendedName>
    <alternativeName>
        <fullName evidence="9">Tryptophanyl-tRNA synthetase</fullName>
    </alternativeName>
</protein>
<dbReference type="GO" id="GO:0070183">
    <property type="term" value="P:mitochondrial tryptophanyl-tRNA aminoacylation"/>
    <property type="evidence" value="ECO:0007669"/>
    <property type="project" value="EnsemblFungi"/>
</dbReference>
<dbReference type="Proteomes" id="UP000073492">
    <property type="component" value="Unassembled WGS sequence"/>
</dbReference>
<evidence type="ECO:0000256" key="3">
    <source>
        <dbReference type="ARBA" id="ARBA00013161"/>
    </source>
</evidence>
<evidence type="ECO:0000256" key="5">
    <source>
        <dbReference type="ARBA" id="ARBA00022741"/>
    </source>
</evidence>
<keyword evidence="6 12" id="KW-0067">ATP-binding</keyword>
<dbReference type="EMBL" id="LFZO01000027">
    <property type="protein sequence ID" value="KXT17007.1"/>
    <property type="molecule type" value="Genomic_DNA"/>
</dbReference>